<feature type="region of interest" description="Disordered" evidence="1">
    <location>
        <begin position="386"/>
        <end position="416"/>
    </location>
</feature>
<name>A0A8J5CIB4_CHIOP</name>
<evidence type="ECO:0000313" key="4">
    <source>
        <dbReference type="Proteomes" id="UP000770661"/>
    </source>
</evidence>
<accession>A0A8J5CIB4</accession>
<proteinExistence type="predicted"/>
<dbReference type="Gene3D" id="3.60.10.10">
    <property type="entry name" value="Endonuclease/exonuclease/phosphatase"/>
    <property type="match status" value="1"/>
</dbReference>
<dbReference type="SUPFAM" id="SSF56219">
    <property type="entry name" value="DNase I-like"/>
    <property type="match status" value="1"/>
</dbReference>
<keyword evidence="4" id="KW-1185">Reference proteome</keyword>
<comment type="caution">
    <text evidence="3">The sequence shown here is derived from an EMBL/GenBank/DDBJ whole genome shotgun (WGS) entry which is preliminary data.</text>
</comment>
<dbReference type="AlphaFoldDB" id="A0A8J5CIB4"/>
<feature type="compositionally biased region" description="Pro residues" evidence="1">
    <location>
        <begin position="332"/>
        <end position="344"/>
    </location>
</feature>
<organism evidence="3 4">
    <name type="scientific">Chionoecetes opilio</name>
    <name type="common">Atlantic snow crab</name>
    <name type="synonym">Cancer opilio</name>
    <dbReference type="NCBI Taxonomy" id="41210"/>
    <lineage>
        <taxon>Eukaryota</taxon>
        <taxon>Metazoa</taxon>
        <taxon>Ecdysozoa</taxon>
        <taxon>Arthropoda</taxon>
        <taxon>Crustacea</taxon>
        <taxon>Multicrustacea</taxon>
        <taxon>Malacostraca</taxon>
        <taxon>Eumalacostraca</taxon>
        <taxon>Eucarida</taxon>
        <taxon>Decapoda</taxon>
        <taxon>Pleocyemata</taxon>
        <taxon>Brachyura</taxon>
        <taxon>Eubrachyura</taxon>
        <taxon>Majoidea</taxon>
        <taxon>Majidae</taxon>
        <taxon>Chionoecetes</taxon>
    </lineage>
</organism>
<dbReference type="InterPro" id="IPR005135">
    <property type="entry name" value="Endo/exonuclease/phosphatase"/>
</dbReference>
<reference evidence="3" key="1">
    <citation type="submission" date="2020-07" db="EMBL/GenBank/DDBJ databases">
        <title>The High-quality genome of the commercially important snow crab, Chionoecetes opilio.</title>
        <authorList>
            <person name="Jeong J.-H."/>
            <person name="Ryu S."/>
        </authorList>
    </citation>
    <scope>NUCLEOTIDE SEQUENCE</scope>
    <source>
        <strain evidence="3">MADBK_172401_WGS</strain>
        <tissue evidence="3">Digestive gland</tissue>
    </source>
</reference>
<feature type="compositionally biased region" description="Basic and acidic residues" evidence="1">
    <location>
        <begin position="354"/>
        <end position="364"/>
    </location>
</feature>
<dbReference type="GO" id="GO:0003824">
    <property type="term" value="F:catalytic activity"/>
    <property type="evidence" value="ECO:0007669"/>
    <property type="project" value="InterPro"/>
</dbReference>
<feature type="compositionally biased region" description="Low complexity" evidence="1">
    <location>
        <begin position="389"/>
        <end position="413"/>
    </location>
</feature>
<gene>
    <name evidence="3" type="ORF">GWK47_015507</name>
</gene>
<dbReference type="Pfam" id="PF03372">
    <property type="entry name" value="Exo_endo_phos"/>
    <property type="match status" value="1"/>
</dbReference>
<dbReference type="EMBL" id="JACEEZ010021113">
    <property type="protein sequence ID" value="KAG0713761.1"/>
    <property type="molecule type" value="Genomic_DNA"/>
</dbReference>
<sequence length="954" mass="106456">MITCSAAPANTFPPGVGKTGSERVLRRLLQTLDPLKRPPVVPSASLPRAKEAHDDDDENVPPLVIDMSVMSEEQQEAEQGKDWTTMANGCAARPKFKLGSLEDHASAYLAITALEDENPALRMERHKVVLERYPVDFPLDAAKAQPHVVSATRLRGWDNIATRQVLIVHEGPPPAKLTLRSWGTYTLRPYRSEPVRCYKCQRFNHLQVRCEHSVRCGVCSLNHPTEDCIGRHKSKEATTAKCPNFEQQRQHRFIPAPLPAWPAWVKAAKQPSPLVPRDPTPGRGSDGRESEAQPPVSVEEAATITPAAIPPPLPKRETGTKPRPPHRSRPQGHPPSQPPAPALPEAPATATARAEGRRTASCHRYDNIPSARRLVQLLIASSSARCTLRGGSSAARSSPLSPRRTLTRSSSRRWNQPSISEAVSHDHHRGIQARIPSSQKTTIVHADHADNDTPHAAPPAAAPRLKVLQWNAQGLRPKKHQVLQAIFEEDLDMVLLQETLTPADFKWRIAGYSLHSLPATEGTRGCVTLVRSAIPHRRITDPVHCGDGVEALAVALHVGGLELTVYHLYRSQRHQLEAGELLTMASHTSLLVAGYFNAHHPTLQSVSATNLTGRHLAVLLDEVHPTLTSDHYATLTTLTAAPPIPPRPPSRWNVKRADWGKFQASLDEWWVTYEPPGDLHQQERDFKAALQRASDAAIPKCSPGHRHRPDWWFYNEDVREHNHRVNLHRKLYKRQPSPTILRLMQDVVTRARQVSQRAREAKWLEWCASFNQHTSLAQLWRNVRTASDAAPPRPAAHLHPHREAERLIGVFTARGSSAQLPPRIRHLQQQLRQHRVEAVREAHREPDVADHLFTRQELSSARKKGRDTLQRTGGVTYSMLAHAGPAGTPRCSPRSTRLGWQVTCRHHRLHVICTLVSSAKEATDECKTCLFMSEMWIKNSKVQGPIPVDSTVDH</sequence>
<dbReference type="Proteomes" id="UP000770661">
    <property type="component" value="Unassembled WGS sequence"/>
</dbReference>
<protein>
    <recommendedName>
        <fullName evidence="2">Endonuclease/exonuclease/phosphatase domain-containing protein</fullName>
    </recommendedName>
</protein>
<feature type="domain" description="Endonuclease/exonuclease/phosphatase" evidence="2">
    <location>
        <begin position="468"/>
        <end position="651"/>
    </location>
</feature>
<evidence type="ECO:0000256" key="1">
    <source>
        <dbReference type="SAM" id="MobiDB-lite"/>
    </source>
</evidence>
<dbReference type="InterPro" id="IPR036691">
    <property type="entry name" value="Endo/exonu/phosph_ase_sf"/>
</dbReference>
<dbReference type="OrthoDB" id="6513346at2759"/>
<evidence type="ECO:0000259" key="2">
    <source>
        <dbReference type="Pfam" id="PF03372"/>
    </source>
</evidence>
<feature type="region of interest" description="Disordered" evidence="1">
    <location>
        <begin position="269"/>
        <end position="364"/>
    </location>
</feature>
<evidence type="ECO:0000313" key="3">
    <source>
        <dbReference type="EMBL" id="KAG0713761.1"/>
    </source>
</evidence>
<feature type="region of interest" description="Disordered" evidence="1">
    <location>
        <begin position="35"/>
        <end position="60"/>
    </location>
</feature>